<dbReference type="Proteomes" id="UP001623852">
    <property type="component" value="Chromosome"/>
</dbReference>
<reference evidence="1 2" key="1">
    <citation type="submission" date="2024-03" db="EMBL/GenBank/DDBJ databases">
        <title>Flavobacterium soyae.</title>
        <authorList>
            <person name="Zheng W."/>
        </authorList>
    </citation>
    <scope>NUCLEOTIDE SEQUENCE [LARGE SCALE GENOMIC DNA]</scope>
    <source>
        <strain evidence="1 2">55</strain>
    </source>
</reference>
<evidence type="ECO:0000313" key="1">
    <source>
        <dbReference type="EMBL" id="WYZ21903.1"/>
    </source>
</evidence>
<evidence type="ECO:0000313" key="2">
    <source>
        <dbReference type="Proteomes" id="UP001623852"/>
    </source>
</evidence>
<organism evidence="1 2">
    <name type="scientific">Flavobacterium soyae</name>
    <dbReference type="NCBI Taxonomy" id="2903098"/>
    <lineage>
        <taxon>Bacteria</taxon>
        <taxon>Pseudomonadati</taxon>
        <taxon>Bacteroidota</taxon>
        <taxon>Flavobacteriia</taxon>
        <taxon>Flavobacteriales</taxon>
        <taxon>Flavobacteriaceae</taxon>
        <taxon>Flavobacterium</taxon>
    </lineage>
</organism>
<keyword evidence="2" id="KW-1185">Reference proteome</keyword>
<gene>
    <name evidence="1" type="ORF">AABD74_10660</name>
</gene>
<dbReference type="RefSeq" id="WP_406845510.1">
    <property type="nucleotide sequence ID" value="NZ_CP150845.1"/>
</dbReference>
<accession>A0ABZ2UKL6</accession>
<dbReference type="EMBL" id="CP150845">
    <property type="protein sequence ID" value="WYZ21903.1"/>
    <property type="molecule type" value="Genomic_DNA"/>
</dbReference>
<sequence>MTKYHKRHRIIATFFLLIFFPTLLPNNLFASNNGPKSPEAASFEPVDATDMVNLITGQYSYVLPLLNVPSPEGGYPLSLSYHAGIALDQEASWTGLGWNVNPGAIERNVNGYPDDYNGSKIVESYFDSGSQESVNSISLNYSYGVTVGVGFNWGSNQALGGYVSVGYGVGVGAGASVGASVTAGTEGVGFGVNAQYAGGLSVGINADSNNGASISAGYTSNGAGLSVGVNQSGGISAGYKIANLGVSLSSNASGKRSTMQVSGIGINNSFNSTAKMGDYSTRHTENIIPIVVPTPIGVFSLSFGKQKYQYWLNKKEINAVSGPLNYHTRKFGVSWYAPNSLRCGGGMQTANCYYTVQGQEFFETEEESTVFYNNLRSTNPTYVVTQDSNSNSFTPYHSLFFDINELPTDQNSFSPYSNITANNPTFPNYDGYNVSAQGLSGNMSSTIFENGALFGLSDRENDNGVKMKYFASDIASLPVPEQAKFETKPEFYFENEISTYIGNTNVANAILNTRASNSNIFEHYESGVDFNAKNRRKTSKFIEYFTNNEIKNFSSNLKERGYLQASNISVDRGNMPKQGIGAFKITTLDGKTYHYSLPVYNHEILTRTFGLIKNRPEENQAYLEKRQFQPFATHWLLTAITGPDFVDNGDGIAGDGDLGYWTSFEYGKWTDAFIWKAPYKKDYIVDEENPETKTWIRGRKELYYLDKIKTRTHTALFIKSERTDAASENWTYKSVNGGHTSGQPDLTYYDRFTVPSQKQLKLDKIILLKNIDDHVDKKYGVDNNLNVTIDYSTGSQDGRGSDILNNYYQKIDHAKYNIYDNVLDSNDNWTEAISKSIKVIDFNYDNSLVPGDNRLTLKNVNFKGKNGVSTLPPYQFDYKNSTVSFNIDKKDGWGYPLNNPETYSLNKITTPQGGTINIEYESNNFISSVPNELTFSSENSLYYTADKNINSTSNPITSTIEVGSENYYPIAVGQTVNINYYKYVVAGNIRNYTYKGPGHISAVLGPNKYQVVFDGTIVDETQSCVGCTGGGGGGIWSGITVSLKLNNLPFLGGGPRVKNLRVSDGINNYITDYKYGQNEDGIGYVSYIPYSQNIAKELPYSSELPAPRVMYEYITMSSHKEGVESQGKTRYKFNIMKSKDPNKIKYGDFYEIIETVQPKFVNSTDKEVSISTFIVKDNLASIGQLQEVVTLNKQGQQLNKISNSYYGMIDNSDNIGVTQESYQTYKTVDYTTNSAAVKDKWIVNSSTRIKYPSILKSSTEQKNGYNYTTEFLDYDLISGIAKETKSFSSDGQSIKTKVVPAYLKYAEMGSKVDNINNKNMLAQIAANYSYIFDKNDPIKPWKETGVGITTWSNIWEYRDITGISTPAMGAKEKVWRKHRTYIWNGVKDNNGIFESYNSSNDGDDGFVWGVGLPQPANSKWKQVSEITLYDHYSAALQIKDINGNFTSTKMGDNESKVIATGNAGYGEMFYAGAENITGVEDINIPATNWLESGLQMINAKRSTAYFHTGKRSIEATNTSSFGVLLSGTLINGIPQHRTGKYKISVWVEKTNASKARIINNGAIENFTETYTAGNWVLKVGYINNVTAGNYSIYVTSFDTTKVYFDDLMIRPVYSSIAGYVYNEWGELTYIIGNNGLATKFEYDAGGRLIKTSTEILDDSANGIATGGFKVVKTNVYNNRYFN</sequence>
<protein>
    <submittedName>
        <fullName evidence="1">RHS repeat domain-containing protein</fullName>
    </submittedName>
</protein>
<proteinExistence type="predicted"/>
<name>A0ABZ2UKL6_9FLAO</name>